<protein>
    <recommendedName>
        <fullName evidence="2">DUF1468 domain-containing protein</fullName>
    </recommendedName>
</protein>
<sequence>MNISQRLNLGDRNNDFLLALAMIASGTFFLFQTMGITGEGQLLPVAICGVMLVAGIGLLLKALVRAVKSSTRAPSLGIDSATLKPIALVFLILAAAVLVTPYLGYFSGATVMLILIPVLLKYREWKKVLLITLFFEIGVFLVFVEGFGKRLPSGWLY</sequence>
<feature type="transmembrane region" description="Helical" evidence="1">
    <location>
        <begin position="76"/>
        <end position="96"/>
    </location>
</feature>
<feature type="transmembrane region" description="Helical" evidence="1">
    <location>
        <begin position="102"/>
        <end position="120"/>
    </location>
</feature>
<reference evidence="3" key="1">
    <citation type="journal article" date="2014" name="Int. J. Syst. Evol. Microbiol.">
        <title>Complete genome sequence of Corynebacterium casei LMG S-19264T (=DSM 44701T), isolated from a smear-ripened cheese.</title>
        <authorList>
            <consortium name="US DOE Joint Genome Institute (JGI-PGF)"/>
            <person name="Walter F."/>
            <person name="Albersmeier A."/>
            <person name="Kalinowski J."/>
            <person name="Ruckert C."/>
        </authorList>
    </citation>
    <scope>NUCLEOTIDE SEQUENCE</scope>
    <source>
        <strain evidence="3">JCM 30078</strain>
    </source>
</reference>
<keyword evidence="1" id="KW-1133">Transmembrane helix</keyword>
<keyword evidence="1" id="KW-0812">Transmembrane</keyword>
<dbReference type="EMBL" id="BMPO01000002">
    <property type="protein sequence ID" value="GGJ85668.1"/>
    <property type="molecule type" value="Genomic_DNA"/>
</dbReference>
<keyword evidence="4" id="KW-1185">Reference proteome</keyword>
<feature type="domain" description="DUF1468" evidence="2">
    <location>
        <begin position="19"/>
        <end position="152"/>
    </location>
</feature>
<evidence type="ECO:0000313" key="3">
    <source>
        <dbReference type="EMBL" id="GGJ85668.1"/>
    </source>
</evidence>
<dbReference type="InterPro" id="IPR009936">
    <property type="entry name" value="DUF1468"/>
</dbReference>
<organism evidence="3 4">
    <name type="scientific">Pseudomonas matsuisoli</name>
    <dbReference type="NCBI Taxonomy" id="1515666"/>
    <lineage>
        <taxon>Bacteria</taxon>
        <taxon>Pseudomonadati</taxon>
        <taxon>Pseudomonadota</taxon>
        <taxon>Gammaproteobacteria</taxon>
        <taxon>Pseudomonadales</taxon>
        <taxon>Pseudomonadaceae</taxon>
        <taxon>Pseudomonas</taxon>
    </lineage>
</organism>
<proteinExistence type="predicted"/>
<name>A0A917PN12_9PSED</name>
<evidence type="ECO:0000313" key="4">
    <source>
        <dbReference type="Proteomes" id="UP000635983"/>
    </source>
</evidence>
<evidence type="ECO:0000259" key="2">
    <source>
        <dbReference type="Pfam" id="PF07331"/>
    </source>
</evidence>
<reference evidence="3" key="2">
    <citation type="submission" date="2020-09" db="EMBL/GenBank/DDBJ databases">
        <authorList>
            <person name="Sun Q."/>
            <person name="Ohkuma M."/>
        </authorList>
    </citation>
    <scope>NUCLEOTIDE SEQUENCE</scope>
    <source>
        <strain evidence="3">JCM 30078</strain>
    </source>
</reference>
<evidence type="ECO:0000256" key="1">
    <source>
        <dbReference type="SAM" id="Phobius"/>
    </source>
</evidence>
<gene>
    <name evidence="3" type="ORF">GCM10009304_09660</name>
</gene>
<dbReference type="AlphaFoldDB" id="A0A917PN12"/>
<dbReference type="Proteomes" id="UP000635983">
    <property type="component" value="Unassembled WGS sequence"/>
</dbReference>
<keyword evidence="1" id="KW-0472">Membrane</keyword>
<dbReference type="Pfam" id="PF07331">
    <property type="entry name" value="TctB"/>
    <property type="match status" value="1"/>
</dbReference>
<feature type="transmembrane region" description="Helical" evidence="1">
    <location>
        <begin position="42"/>
        <end position="64"/>
    </location>
</feature>
<feature type="transmembrane region" description="Helical" evidence="1">
    <location>
        <begin position="16"/>
        <end position="36"/>
    </location>
</feature>
<dbReference type="RefSeq" id="WP_188982018.1">
    <property type="nucleotide sequence ID" value="NZ_BMPO01000002.1"/>
</dbReference>
<feature type="transmembrane region" description="Helical" evidence="1">
    <location>
        <begin position="127"/>
        <end position="147"/>
    </location>
</feature>
<comment type="caution">
    <text evidence="3">The sequence shown here is derived from an EMBL/GenBank/DDBJ whole genome shotgun (WGS) entry which is preliminary data.</text>
</comment>
<accession>A0A917PN12</accession>